<reference evidence="1" key="2">
    <citation type="journal article" date="2023" name="Science">
        <title>Genomic signatures of disease resistance in endangered staghorn corals.</title>
        <authorList>
            <person name="Vollmer S.V."/>
            <person name="Selwyn J.D."/>
            <person name="Despard B.A."/>
            <person name="Roesel C.L."/>
        </authorList>
    </citation>
    <scope>NUCLEOTIDE SEQUENCE</scope>
    <source>
        <strain evidence="1">K2</strain>
    </source>
</reference>
<sequence length="130" mass="14743">MNSSFFCFFRKNFTKLILACQQIQFQSSKPGIVFSANTVAVEESEKKRSDRNGVAPDSTQGCISQKLDKIPAQGYFRGLLAKTQREPFTESRAKCSGPKILVCNVSTDLLIYFKDQDVFQRFHDLKCLCL</sequence>
<reference evidence="1" key="1">
    <citation type="journal article" date="2023" name="G3 (Bethesda)">
        <title>Whole genome assembly and annotation of the endangered Caribbean coral Acropora cervicornis.</title>
        <authorList>
            <person name="Selwyn J.D."/>
            <person name="Vollmer S.V."/>
        </authorList>
    </citation>
    <scope>NUCLEOTIDE SEQUENCE</scope>
    <source>
        <strain evidence="1">K2</strain>
    </source>
</reference>
<keyword evidence="2" id="KW-1185">Reference proteome</keyword>
<dbReference type="AlphaFoldDB" id="A0AAD9R4V1"/>
<name>A0AAD9R4V1_ACRCE</name>
<accession>A0AAD9R4V1</accession>
<gene>
    <name evidence="1" type="ORF">P5673_002160</name>
</gene>
<comment type="caution">
    <text evidence="1">The sequence shown here is derived from an EMBL/GenBank/DDBJ whole genome shotgun (WGS) entry which is preliminary data.</text>
</comment>
<dbReference type="Proteomes" id="UP001249851">
    <property type="component" value="Unassembled WGS sequence"/>
</dbReference>
<protein>
    <submittedName>
        <fullName evidence="1">Uncharacterized protein</fullName>
    </submittedName>
</protein>
<proteinExistence type="predicted"/>
<organism evidence="1 2">
    <name type="scientific">Acropora cervicornis</name>
    <name type="common">Staghorn coral</name>
    <dbReference type="NCBI Taxonomy" id="6130"/>
    <lineage>
        <taxon>Eukaryota</taxon>
        <taxon>Metazoa</taxon>
        <taxon>Cnidaria</taxon>
        <taxon>Anthozoa</taxon>
        <taxon>Hexacorallia</taxon>
        <taxon>Scleractinia</taxon>
        <taxon>Astrocoeniina</taxon>
        <taxon>Acroporidae</taxon>
        <taxon>Acropora</taxon>
    </lineage>
</organism>
<dbReference type="EMBL" id="JARQWQ010000003">
    <property type="protein sequence ID" value="KAK2573119.1"/>
    <property type="molecule type" value="Genomic_DNA"/>
</dbReference>
<evidence type="ECO:0000313" key="2">
    <source>
        <dbReference type="Proteomes" id="UP001249851"/>
    </source>
</evidence>
<evidence type="ECO:0000313" key="1">
    <source>
        <dbReference type="EMBL" id="KAK2573119.1"/>
    </source>
</evidence>